<dbReference type="eggNOG" id="ENOG502ZIA9">
    <property type="taxonomic scope" value="Bacteria"/>
</dbReference>
<dbReference type="AlphaFoldDB" id="T2GEB2"/>
<dbReference type="EMBL" id="CP006585">
    <property type="protein sequence ID" value="AGW14598.1"/>
    <property type="molecule type" value="Genomic_DNA"/>
</dbReference>
<accession>T2GEB2</accession>
<dbReference type="OrthoDB" id="5459697at2"/>
<dbReference type="STRING" id="1121448.DGI_2871"/>
<dbReference type="PATRIC" id="fig|1121448.10.peg.2833"/>
<reference evidence="1 2" key="1">
    <citation type="journal article" date="2013" name="J. Bacteriol.">
        <title>Roles of HynAB and Ech, the only two hydrogenases found in the model sulfate reducer Desulfovibrio gigas.</title>
        <authorList>
            <person name="Morais-Silva F.O."/>
            <person name="Santos C.I."/>
            <person name="Rodrigues R."/>
            <person name="Pereira I.A."/>
            <person name="Rodrigues-Pousada C."/>
        </authorList>
    </citation>
    <scope>NUCLEOTIDE SEQUENCE [LARGE SCALE GENOMIC DNA]</scope>
    <source>
        <strain evidence="2">ATCC 19364 / DSM 1382 / NCIMB 9332 / VKM B-1759</strain>
    </source>
</reference>
<evidence type="ECO:0000313" key="2">
    <source>
        <dbReference type="Proteomes" id="UP000016587"/>
    </source>
</evidence>
<protein>
    <submittedName>
        <fullName evidence="1">Uncharacterized protein</fullName>
    </submittedName>
</protein>
<sequence>MRHDLRRTLDALRERRQLERELTAESFRDLARELRELAGLCRALWPRQHAFQERIKRIMDEMEQLDRLAATPQFRRLSSQKRLEIRKSLLHSRNQLMETVQNAPAPTTTLQ</sequence>
<organism evidence="1 2">
    <name type="scientific">Megalodesulfovibrio gigas (strain ATCC 19364 / DSM 1382 / NCIMB 9332 / VKM B-1759)</name>
    <name type="common">Desulfovibrio gigas</name>
    <dbReference type="NCBI Taxonomy" id="1121448"/>
    <lineage>
        <taxon>Bacteria</taxon>
        <taxon>Pseudomonadati</taxon>
        <taxon>Thermodesulfobacteriota</taxon>
        <taxon>Desulfovibrionia</taxon>
        <taxon>Desulfovibrionales</taxon>
        <taxon>Desulfovibrionaceae</taxon>
        <taxon>Megalodesulfovibrio</taxon>
    </lineage>
</organism>
<dbReference type="Proteomes" id="UP000016587">
    <property type="component" value="Chromosome"/>
</dbReference>
<evidence type="ECO:0000313" key="1">
    <source>
        <dbReference type="EMBL" id="AGW14598.1"/>
    </source>
</evidence>
<gene>
    <name evidence="1" type="ORF">DGI_2871</name>
</gene>
<reference evidence="2" key="2">
    <citation type="submission" date="2013-07" db="EMBL/GenBank/DDBJ databases">
        <authorList>
            <person name="Morais-Silva F.O."/>
            <person name="Rezende A.M."/>
            <person name="Pimentel C."/>
            <person name="Resende D.M."/>
            <person name="Santos C.I."/>
            <person name="Clemente C."/>
            <person name="de Oliveira L.M."/>
            <person name="da Silva S.M."/>
            <person name="Costa D.A."/>
            <person name="Varela-Raposo A."/>
            <person name="Horacio E.C.A."/>
            <person name="Matos M."/>
            <person name="Flores O."/>
            <person name="Ruiz J.C."/>
            <person name="Rodrigues-Pousada C."/>
        </authorList>
    </citation>
    <scope>NUCLEOTIDE SEQUENCE [LARGE SCALE GENOMIC DNA]</scope>
    <source>
        <strain evidence="2">ATCC 19364 / DSM 1382 / NCIMB 9332 / VKM B-1759</strain>
    </source>
</reference>
<proteinExistence type="predicted"/>
<keyword evidence="2" id="KW-1185">Reference proteome</keyword>
<dbReference type="HOGENOM" id="CLU_170182_0_0_7"/>
<name>T2GEB2_MEGG1</name>
<dbReference type="KEGG" id="dgg:DGI_2871"/>